<organism evidence="2 3">
    <name type="scientific">Homarus americanus</name>
    <name type="common">American lobster</name>
    <dbReference type="NCBI Taxonomy" id="6706"/>
    <lineage>
        <taxon>Eukaryota</taxon>
        <taxon>Metazoa</taxon>
        <taxon>Ecdysozoa</taxon>
        <taxon>Arthropoda</taxon>
        <taxon>Crustacea</taxon>
        <taxon>Multicrustacea</taxon>
        <taxon>Malacostraca</taxon>
        <taxon>Eumalacostraca</taxon>
        <taxon>Eucarida</taxon>
        <taxon>Decapoda</taxon>
        <taxon>Pleocyemata</taxon>
        <taxon>Astacidea</taxon>
        <taxon>Nephropoidea</taxon>
        <taxon>Nephropidae</taxon>
        <taxon>Homarus</taxon>
    </lineage>
</organism>
<name>A0A8J5JUB9_HOMAM</name>
<feature type="chain" id="PRO_5035191922" evidence="1">
    <location>
        <begin position="27"/>
        <end position="195"/>
    </location>
</feature>
<protein>
    <submittedName>
        <fullName evidence="2">Uncharacterized protein</fullName>
    </submittedName>
</protein>
<comment type="caution">
    <text evidence="2">The sequence shown here is derived from an EMBL/GenBank/DDBJ whole genome shotgun (WGS) entry which is preliminary data.</text>
</comment>
<reference evidence="2" key="1">
    <citation type="journal article" date="2021" name="Sci. Adv.">
        <title>The American lobster genome reveals insights on longevity, neural, and immune adaptations.</title>
        <authorList>
            <person name="Polinski J.M."/>
            <person name="Zimin A.V."/>
            <person name="Clark K.F."/>
            <person name="Kohn A.B."/>
            <person name="Sadowski N."/>
            <person name="Timp W."/>
            <person name="Ptitsyn A."/>
            <person name="Khanna P."/>
            <person name="Romanova D.Y."/>
            <person name="Williams P."/>
            <person name="Greenwood S.J."/>
            <person name="Moroz L.L."/>
            <person name="Walt D.R."/>
            <person name="Bodnar A.G."/>
        </authorList>
    </citation>
    <scope>NUCLEOTIDE SEQUENCE</scope>
    <source>
        <strain evidence="2">GMGI-L3</strain>
    </source>
</reference>
<dbReference type="Proteomes" id="UP000747542">
    <property type="component" value="Unassembled WGS sequence"/>
</dbReference>
<keyword evidence="3" id="KW-1185">Reference proteome</keyword>
<dbReference type="EMBL" id="JAHLQT010025476">
    <property type="protein sequence ID" value="KAG7164386.1"/>
    <property type="molecule type" value="Genomic_DNA"/>
</dbReference>
<proteinExistence type="predicted"/>
<evidence type="ECO:0000313" key="2">
    <source>
        <dbReference type="EMBL" id="KAG7164386.1"/>
    </source>
</evidence>
<evidence type="ECO:0000256" key="1">
    <source>
        <dbReference type="SAM" id="SignalP"/>
    </source>
</evidence>
<evidence type="ECO:0000313" key="3">
    <source>
        <dbReference type="Proteomes" id="UP000747542"/>
    </source>
</evidence>
<accession>A0A8J5JUB9</accession>
<dbReference type="AlphaFoldDB" id="A0A8J5JUB9"/>
<sequence length="195" mass="21938">MVSRSWAEWAWLVSLLLIVHLHLNDAICSEYFNFPNEIDLSVLSGKWVTLASTRRVMPCHILHGHMESNSTLRLEEEWKVPGWATKAWNYSVTDRVVVSGNHLEVIQHGFDGLLYRGRVDVGVNGDKLLLVQCNPILWAPVPLITVLARTVPSIPEDDVRVVLDHFQVRRTSQAMTLIQHEGCDALTAPVTSVLA</sequence>
<gene>
    <name evidence="2" type="ORF">Hamer_G003576</name>
</gene>
<keyword evidence="1" id="KW-0732">Signal</keyword>
<feature type="signal peptide" evidence="1">
    <location>
        <begin position="1"/>
        <end position="26"/>
    </location>
</feature>